<keyword evidence="14" id="KW-1185">Reference proteome</keyword>
<reference evidence="13 14" key="1">
    <citation type="submission" date="2019-07" db="EMBL/GenBank/DDBJ databases">
        <title>Whole genome shotgun sequence of Vibrio sagamiensis NBRC 104589.</title>
        <authorList>
            <person name="Hosoyama A."/>
            <person name="Uohara A."/>
            <person name="Ohji S."/>
            <person name="Ichikawa N."/>
        </authorList>
    </citation>
    <scope>NUCLEOTIDE SEQUENCE [LARGE SCALE GENOMIC DNA]</scope>
    <source>
        <strain evidence="13 14">NBRC 104589</strain>
    </source>
</reference>
<dbReference type="InterPro" id="IPR045070">
    <property type="entry name" value="MATE_MepA-like"/>
</dbReference>
<dbReference type="Proteomes" id="UP000321922">
    <property type="component" value="Unassembled WGS sequence"/>
</dbReference>
<dbReference type="NCBIfam" id="TIGR00797">
    <property type="entry name" value="matE"/>
    <property type="match status" value="1"/>
</dbReference>
<feature type="transmembrane region" description="Helical" evidence="12">
    <location>
        <begin position="230"/>
        <end position="250"/>
    </location>
</feature>
<feature type="transmembrane region" description="Helical" evidence="12">
    <location>
        <begin position="382"/>
        <end position="401"/>
    </location>
</feature>
<name>A0A511Q9K6_9VIBR</name>
<evidence type="ECO:0000313" key="13">
    <source>
        <dbReference type="EMBL" id="GEM73980.1"/>
    </source>
</evidence>
<feature type="transmembrane region" description="Helical" evidence="12">
    <location>
        <begin position="162"/>
        <end position="183"/>
    </location>
</feature>
<feature type="transmembrane region" description="Helical" evidence="12">
    <location>
        <begin position="311"/>
        <end position="331"/>
    </location>
</feature>
<dbReference type="Pfam" id="PF01554">
    <property type="entry name" value="MatE"/>
    <property type="match status" value="2"/>
</dbReference>
<keyword evidence="5" id="KW-0813">Transport</keyword>
<feature type="transmembrane region" description="Helical" evidence="12">
    <location>
        <begin position="262"/>
        <end position="281"/>
    </location>
</feature>
<dbReference type="PIRSF" id="PIRSF006603">
    <property type="entry name" value="DinF"/>
    <property type="match status" value="1"/>
</dbReference>
<evidence type="ECO:0000256" key="2">
    <source>
        <dbReference type="ARBA" id="ARBA00008417"/>
    </source>
</evidence>
<keyword evidence="9 12" id="KW-0472">Membrane</keyword>
<feature type="transmembrane region" description="Helical" evidence="12">
    <location>
        <begin position="407"/>
        <end position="429"/>
    </location>
</feature>
<dbReference type="PANTHER" id="PTHR43823:SF3">
    <property type="entry name" value="MULTIDRUG EXPORT PROTEIN MEPA"/>
    <property type="match status" value="1"/>
</dbReference>
<sequence length="448" mass="48809">MKNAIYKQFWKYTIPTVAAMLVNGLYQVVDGIFIGRYVGADGLAGINVAWPIIGSILGIGMMIGVGTGALASIKQGEKDSEGAKRILTTGLMLLLAIMPVVAVTLHFFADDFIRWQGAEGRVYELGLQYLQVLGVACVFSLGSIAIPFLLRNDDSPNLATILMVIGAVINIVLDYAFIAWLGWELTGAAIATSIAQMVVTVLGVGYFFTSRANMRLSWSQLDVQINVIPRILVIGTSSFFMYAYGSMMIALHNSLFAQHGSALLIGAYAILGYIVTVYYLVAEGIANGMQPLVSYNYGAQNNENIRKLLKISLGTSVLGGIAFVILLNIFPYEFVSVFNSTDQALIESTVLGIRLHMFALFLDGFLVVAAAYYQSVNKGSKAMFVTIGNMLIQLPFLFIMPKLLGVTGIWIAFPLSNIALTVVVMIMMWRDIRQLNCQDSFESVAQPS</sequence>
<proteinExistence type="inferred from homology"/>
<feature type="transmembrane region" description="Helical" evidence="12">
    <location>
        <begin position="12"/>
        <end position="29"/>
    </location>
</feature>
<keyword evidence="6" id="KW-1003">Cell membrane</keyword>
<evidence type="ECO:0000256" key="10">
    <source>
        <dbReference type="ARBA" id="ARBA00023251"/>
    </source>
</evidence>
<evidence type="ECO:0000256" key="12">
    <source>
        <dbReference type="SAM" id="Phobius"/>
    </source>
</evidence>
<feature type="transmembrane region" description="Helical" evidence="12">
    <location>
        <begin position="49"/>
        <end position="73"/>
    </location>
</feature>
<dbReference type="CDD" id="cd13143">
    <property type="entry name" value="MATE_MepA_like"/>
    <property type="match status" value="1"/>
</dbReference>
<dbReference type="GO" id="GO:0015297">
    <property type="term" value="F:antiporter activity"/>
    <property type="evidence" value="ECO:0007669"/>
    <property type="project" value="InterPro"/>
</dbReference>
<feature type="transmembrane region" description="Helical" evidence="12">
    <location>
        <begin position="351"/>
        <end position="373"/>
    </location>
</feature>
<keyword evidence="10" id="KW-0046">Antibiotic resistance</keyword>
<comment type="caution">
    <text evidence="13">The sequence shown here is derived from an EMBL/GenBank/DDBJ whole genome shotgun (WGS) entry which is preliminary data.</text>
</comment>
<evidence type="ECO:0000256" key="8">
    <source>
        <dbReference type="ARBA" id="ARBA00022989"/>
    </source>
</evidence>
<accession>A0A511Q9K6</accession>
<organism evidence="13 14">
    <name type="scientific">Vibrio sagamiensis NBRC 104589</name>
    <dbReference type="NCBI Taxonomy" id="1219064"/>
    <lineage>
        <taxon>Bacteria</taxon>
        <taxon>Pseudomonadati</taxon>
        <taxon>Pseudomonadota</taxon>
        <taxon>Gammaproteobacteria</taxon>
        <taxon>Vibrionales</taxon>
        <taxon>Vibrionaceae</taxon>
        <taxon>Vibrio</taxon>
    </lineage>
</organism>
<dbReference type="NCBIfam" id="NF007130">
    <property type="entry name" value="PRK09575.1"/>
    <property type="match status" value="1"/>
</dbReference>
<gene>
    <name evidence="13" type="primary">vmrA</name>
    <name evidence="13" type="ORF">VSA01S_00920</name>
</gene>
<protein>
    <recommendedName>
        <fullName evidence="4">Multidrug export protein MepA</fullName>
    </recommendedName>
    <alternativeName>
        <fullName evidence="3">Multidrug resistance protein NorM</fullName>
    </alternativeName>
    <alternativeName>
        <fullName evidence="11">Na(+)/drug antiporter</fullName>
    </alternativeName>
</protein>
<comment type="similarity">
    <text evidence="2">Belongs to the multi antimicrobial extrusion (MATE) (TC 2.A.66.1) family. MepA subfamily.</text>
</comment>
<dbReference type="EMBL" id="BJXJ01000001">
    <property type="protein sequence ID" value="GEM73980.1"/>
    <property type="molecule type" value="Genomic_DNA"/>
</dbReference>
<dbReference type="PANTHER" id="PTHR43823">
    <property type="entry name" value="SPORULATION PROTEIN YKVU"/>
    <property type="match status" value="1"/>
</dbReference>
<evidence type="ECO:0000256" key="9">
    <source>
        <dbReference type="ARBA" id="ARBA00023136"/>
    </source>
</evidence>
<evidence type="ECO:0000256" key="3">
    <source>
        <dbReference type="ARBA" id="ARBA00013489"/>
    </source>
</evidence>
<evidence type="ECO:0000256" key="7">
    <source>
        <dbReference type="ARBA" id="ARBA00022692"/>
    </source>
</evidence>
<evidence type="ECO:0000256" key="6">
    <source>
        <dbReference type="ARBA" id="ARBA00022475"/>
    </source>
</evidence>
<evidence type="ECO:0000256" key="5">
    <source>
        <dbReference type="ARBA" id="ARBA00022448"/>
    </source>
</evidence>
<dbReference type="OrthoDB" id="9811110at2"/>
<dbReference type="AlphaFoldDB" id="A0A511Q9K6"/>
<keyword evidence="8 12" id="KW-1133">Transmembrane helix</keyword>
<keyword evidence="7 12" id="KW-0812">Transmembrane</keyword>
<evidence type="ECO:0000256" key="11">
    <source>
        <dbReference type="ARBA" id="ARBA00030855"/>
    </source>
</evidence>
<evidence type="ECO:0000313" key="14">
    <source>
        <dbReference type="Proteomes" id="UP000321922"/>
    </source>
</evidence>
<dbReference type="GO" id="GO:0046677">
    <property type="term" value="P:response to antibiotic"/>
    <property type="evidence" value="ECO:0007669"/>
    <property type="project" value="UniProtKB-KW"/>
</dbReference>
<feature type="transmembrane region" description="Helical" evidence="12">
    <location>
        <begin position="85"/>
        <end position="109"/>
    </location>
</feature>
<dbReference type="InterPro" id="IPR002528">
    <property type="entry name" value="MATE_fam"/>
</dbReference>
<dbReference type="InterPro" id="IPR051327">
    <property type="entry name" value="MATE_MepA_subfamily"/>
</dbReference>
<evidence type="ECO:0000256" key="1">
    <source>
        <dbReference type="ARBA" id="ARBA00004429"/>
    </source>
</evidence>
<dbReference type="GO" id="GO:0005886">
    <property type="term" value="C:plasma membrane"/>
    <property type="evidence" value="ECO:0007669"/>
    <property type="project" value="UniProtKB-SubCell"/>
</dbReference>
<feature type="transmembrane region" description="Helical" evidence="12">
    <location>
        <begin position="129"/>
        <end position="150"/>
    </location>
</feature>
<feature type="transmembrane region" description="Helical" evidence="12">
    <location>
        <begin position="189"/>
        <end position="209"/>
    </location>
</feature>
<dbReference type="GO" id="GO:0042910">
    <property type="term" value="F:xenobiotic transmembrane transporter activity"/>
    <property type="evidence" value="ECO:0007669"/>
    <property type="project" value="InterPro"/>
</dbReference>
<comment type="subcellular location">
    <subcellularLocation>
        <location evidence="1">Cell inner membrane</location>
        <topology evidence="1">Multi-pass membrane protein</topology>
    </subcellularLocation>
</comment>
<dbReference type="RefSeq" id="WP_039979465.1">
    <property type="nucleotide sequence ID" value="NZ_BAOJ01000017.1"/>
</dbReference>
<evidence type="ECO:0000256" key="4">
    <source>
        <dbReference type="ARBA" id="ARBA00022106"/>
    </source>
</evidence>
<dbReference type="InterPro" id="IPR048279">
    <property type="entry name" value="MdtK-like"/>
</dbReference>